<proteinExistence type="predicted"/>
<reference evidence="1 2" key="1">
    <citation type="journal article" date="2018" name="Biotechnol. Adv.">
        <title>Improved genomic resources and new bioinformatic workflow for the carcinogenic parasite Clonorchis sinensis: Biotechnological implications.</title>
        <authorList>
            <person name="Wang D."/>
            <person name="Korhonen P.K."/>
            <person name="Gasser R.B."/>
            <person name="Young N.D."/>
        </authorList>
    </citation>
    <scope>NUCLEOTIDE SEQUENCE [LARGE SCALE GENOMIC DNA]</scope>
    <source>
        <strain evidence="1">Cs-k2</strain>
    </source>
</reference>
<dbReference type="GO" id="GO:0008092">
    <property type="term" value="F:cytoskeletal protein binding"/>
    <property type="evidence" value="ECO:0007669"/>
    <property type="project" value="TreeGrafter"/>
</dbReference>
<reference evidence="1 2" key="2">
    <citation type="journal article" date="2021" name="Genomics">
        <title>High-quality reference genome for Clonorchis sinensis.</title>
        <authorList>
            <person name="Young N.D."/>
            <person name="Stroehlein A.J."/>
            <person name="Kinkar L."/>
            <person name="Wang T."/>
            <person name="Sohn W.M."/>
            <person name="Chang B.C.H."/>
            <person name="Kaur P."/>
            <person name="Weisz D."/>
            <person name="Dudchenko O."/>
            <person name="Aiden E.L."/>
            <person name="Korhonen P.K."/>
            <person name="Gasser R.B."/>
        </authorList>
    </citation>
    <scope>NUCLEOTIDE SEQUENCE [LARGE SCALE GENOMIC DNA]</scope>
    <source>
        <strain evidence="1">Cs-k2</strain>
    </source>
</reference>
<dbReference type="InterPro" id="IPR033602">
    <property type="entry name" value="CIMAP3"/>
</dbReference>
<dbReference type="OrthoDB" id="8189408at2759"/>
<dbReference type="GO" id="GO:0031344">
    <property type="term" value="P:regulation of cell projection organization"/>
    <property type="evidence" value="ECO:0007669"/>
    <property type="project" value="TreeGrafter"/>
</dbReference>
<organism evidence="1 2">
    <name type="scientific">Clonorchis sinensis</name>
    <name type="common">Chinese liver fluke</name>
    <dbReference type="NCBI Taxonomy" id="79923"/>
    <lineage>
        <taxon>Eukaryota</taxon>
        <taxon>Metazoa</taxon>
        <taxon>Spiralia</taxon>
        <taxon>Lophotrochozoa</taxon>
        <taxon>Platyhelminthes</taxon>
        <taxon>Trematoda</taxon>
        <taxon>Digenea</taxon>
        <taxon>Opisthorchiida</taxon>
        <taxon>Opisthorchiata</taxon>
        <taxon>Opisthorchiidae</taxon>
        <taxon>Clonorchis</taxon>
    </lineage>
</organism>
<dbReference type="EMBL" id="NIRI02000042">
    <property type="protein sequence ID" value="KAG5451705.1"/>
    <property type="molecule type" value="Genomic_DNA"/>
</dbReference>
<name>A0A8T1MS61_CLOSI</name>
<sequence>MNLPEGQTILQRIQDILAVRKSRFVFESCHDRKLIPQSVPTHRMGATMNAMRGRNPVGPGSYDIDMKDNIHVKPTSTKGYTLGARTAKRESHVLRDAVAPGPGMYDPHETKKPLKACFLPFNQASGRSTQTITGSDVPGVGTYNLRTSNSRRISWQRDTMLRPIDLPQVEQKSTIPVNTNKLPTTTECKRYQRKLAYLQLYF</sequence>
<keyword evidence="2" id="KW-1185">Reference proteome</keyword>
<gene>
    <name evidence="1" type="ORF">CSKR_102876</name>
</gene>
<dbReference type="AlphaFoldDB" id="A0A8T1MS61"/>
<comment type="caution">
    <text evidence="1">The sequence shown here is derived from an EMBL/GenBank/DDBJ whole genome shotgun (WGS) entry which is preliminary data.</text>
</comment>
<dbReference type="InterPro" id="IPR010736">
    <property type="entry name" value="SHIPPO-rpt"/>
</dbReference>
<dbReference type="Pfam" id="PF07004">
    <property type="entry name" value="SHIPPO-rpt"/>
    <property type="match status" value="2"/>
</dbReference>
<evidence type="ECO:0000313" key="1">
    <source>
        <dbReference type="EMBL" id="KAG5451705.1"/>
    </source>
</evidence>
<protein>
    <submittedName>
        <fullName evidence="1">Protein pitchfork</fullName>
    </submittedName>
</protein>
<accession>A0A8T1MS61</accession>
<evidence type="ECO:0000313" key="2">
    <source>
        <dbReference type="Proteomes" id="UP000286415"/>
    </source>
</evidence>
<dbReference type="PANTHER" id="PTHR31508">
    <property type="entry name" value="PROTEIN PITCHFORK"/>
    <property type="match status" value="1"/>
</dbReference>
<dbReference type="Proteomes" id="UP000286415">
    <property type="component" value="Unassembled WGS sequence"/>
</dbReference>
<dbReference type="PANTHER" id="PTHR31508:SF2">
    <property type="entry name" value="PROTEIN PITCHFORK"/>
    <property type="match status" value="1"/>
</dbReference>